<evidence type="ECO:0000313" key="14">
    <source>
        <dbReference type="Proteomes" id="UP000563107"/>
    </source>
</evidence>
<dbReference type="CDD" id="cd17349">
    <property type="entry name" value="MFS_SLC15A5"/>
    <property type="match status" value="1"/>
</dbReference>
<dbReference type="Pfam" id="PF00854">
    <property type="entry name" value="PTR2"/>
    <property type="match status" value="1"/>
</dbReference>
<dbReference type="AlphaFoldDB" id="A0A7L3E246"/>
<feature type="transmembrane region" description="Helical" evidence="12">
    <location>
        <begin position="103"/>
        <end position="127"/>
    </location>
</feature>
<sequence length="573" mass="63761">MPDADRRDAQEKGFLNSVANEEQGAGRAPGAEKKLHEAVCVLLVELCERFTFFGIVCNVILFCTATLGYRSHQAAVLNMCFVGTSTLTPVLLGWLAQHLVGRVRLVCVCMFLHFLGTALLPVVSFPFEDVYIDRRHVLLTLPKREQKIVFYFALLTASLGIGGIRAIVCPLSAYSLEDCGPKELLSFFNWFHWLVNLNSAVVFVSISYIQQSVARNLGFLIPFVSGLMAMITIHMVRGEMIYKPKTDRSLLTTFGVVLGALKACCARHRYRSPGTASWLDHAKEHHGGQHSEAQVEGTKSLARLFPLLAFQVLYRTCLVQIPSGYYLQTMNSNLHFSGFVLPVAAMNVISIVPLLILVPILECINSWLFSSKGTGHSPTIYIVVGHLSAALSVMLAGFSEIHRKHFPQVEQTLSEEVLLVSSMPCFHLAPQYILLGVAEALVTPSCSLLSFWLVPERMRGISMHFLALFNGAGCFLGAFFVQTAHTVTQGNWFPHLLHEGKLERFFFFLASLMMVNTLGFWTIAHRYNNLQQDCSNGFRGSLPGEKLLKHEKAIKHYHAVLESSPLLSPVEKT</sequence>
<comment type="function">
    <text evidence="10">Proton oligopeptide cotransporter.</text>
</comment>
<accession>A0A7L3E246</accession>
<dbReference type="EMBL" id="VZTR01007894">
    <property type="protein sequence ID" value="NXT62674.1"/>
    <property type="molecule type" value="Genomic_DNA"/>
</dbReference>
<keyword evidence="7" id="KW-0653">Protein transport</keyword>
<feature type="transmembrane region" description="Helical" evidence="12">
    <location>
        <begin position="76"/>
        <end position="97"/>
    </location>
</feature>
<organism evidence="13 14">
    <name type="scientific">Chaetops frenatus</name>
    <name type="common">Rufous rock-jumper</name>
    <dbReference type="NCBI Taxonomy" id="221966"/>
    <lineage>
        <taxon>Eukaryota</taxon>
        <taxon>Metazoa</taxon>
        <taxon>Chordata</taxon>
        <taxon>Craniata</taxon>
        <taxon>Vertebrata</taxon>
        <taxon>Euteleostomi</taxon>
        <taxon>Archelosauria</taxon>
        <taxon>Archosauria</taxon>
        <taxon>Dinosauria</taxon>
        <taxon>Saurischia</taxon>
        <taxon>Theropoda</taxon>
        <taxon>Coelurosauria</taxon>
        <taxon>Aves</taxon>
        <taxon>Neognathae</taxon>
        <taxon>Neoaves</taxon>
        <taxon>Telluraves</taxon>
        <taxon>Australaves</taxon>
        <taxon>Passeriformes</taxon>
        <taxon>Picathartidae</taxon>
        <taxon>Chaetops</taxon>
    </lineage>
</organism>
<dbReference type="InterPro" id="IPR000109">
    <property type="entry name" value="POT_fam"/>
</dbReference>
<feature type="transmembrane region" description="Helical" evidence="12">
    <location>
        <begin position="216"/>
        <end position="236"/>
    </location>
</feature>
<gene>
    <name evidence="13" type="primary">Slc15a5</name>
    <name evidence="13" type="ORF">CHAFRE_R10249</name>
</gene>
<feature type="non-terminal residue" evidence="13">
    <location>
        <position position="573"/>
    </location>
</feature>
<feature type="transmembrane region" description="Helical" evidence="12">
    <location>
        <begin position="190"/>
        <end position="209"/>
    </location>
</feature>
<feature type="non-terminal residue" evidence="13">
    <location>
        <position position="1"/>
    </location>
</feature>
<dbReference type="GO" id="GO:0015293">
    <property type="term" value="F:symporter activity"/>
    <property type="evidence" value="ECO:0007669"/>
    <property type="project" value="UniProtKB-KW"/>
</dbReference>
<evidence type="ECO:0000256" key="8">
    <source>
        <dbReference type="ARBA" id="ARBA00022989"/>
    </source>
</evidence>
<proteinExistence type="inferred from homology"/>
<evidence type="ECO:0000256" key="4">
    <source>
        <dbReference type="ARBA" id="ARBA00022692"/>
    </source>
</evidence>
<keyword evidence="8 12" id="KW-1133">Transmembrane helix</keyword>
<evidence type="ECO:0000313" key="13">
    <source>
        <dbReference type="EMBL" id="NXT62674.1"/>
    </source>
</evidence>
<keyword evidence="9 12" id="KW-0472">Membrane</keyword>
<feature type="transmembrane region" description="Helical" evidence="12">
    <location>
        <begin position="379"/>
        <end position="398"/>
    </location>
</feature>
<feature type="transmembrane region" description="Helical" evidence="12">
    <location>
        <begin position="505"/>
        <end position="524"/>
    </location>
</feature>
<comment type="subcellular location">
    <subcellularLocation>
        <location evidence="1">Membrane</location>
        <topology evidence="1">Multi-pass membrane protein</topology>
    </subcellularLocation>
</comment>
<keyword evidence="14" id="KW-1185">Reference proteome</keyword>
<dbReference type="Gene3D" id="1.20.1250.20">
    <property type="entry name" value="MFS general substrate transporter like domains"/>
    <property type="match status" value="1"/>
</dbReference>
<keyword evidence="3" id="KW-0813">Transport</keyword>
<keyword evidence="4 12" id="KW-0812">Transmembrane</keyword>
<name>A0A7L3E246_9PASS</name>
<protein>
    <recommendedName>
        <fullName evidence="11">Solute carrier family 15 member 5</fullName>
    </recommendedName>
</protein>
<evidence type="ECO:0000256" key="1">
    <source>
        <dbReference type="ARBA" id="ARBA00004141"/>
    </source>
</evidence>
<comment type="similarity">
    <text evidence="2">Belongs to the major facilitator superfamily. Proton-dependent oligopeptide transporter (POT/PTR) (TC 2.A.17) family.</text>
</comment>
<reference evidence="13 14" key="1">
    <citation type="submission" date="2019-09" db="EMBL/GenBank/DDBJ databases">
        <title>Bird 10,000 Genomes (B10K) Project - Family phase.</title>
        <authorList>
            <person name="Zhang G."/>
        </authorList>
    </citation>
    <scope>NUCLEOTIDE SEQUENCE [LARGE SCALE GENOMIC DNA]</scope>
    <source>
        <strain evidence="13">B10K-DU-012-41</strain>
    </source>
</reference>
<feature type="transmembrane region" description="Helical" evidence="12">
    <location>
        <begin position="339"/>
        <end position="358"/>
    </location>
</feature>
<evidence type="ECO:0000256" key="9">
    <source>
        <dbReference type="ARBA" id="ARBA00023136"/>
    </source>
</evidence>
<keyword evidence="6" id="KW-0571">Peptide transport</keyword>
<comment type="caution">
    <text evidence="13">The sequence shown here is derived from an EMBL/GenBank/DDBJ whole genome shotgun (WGS) entry which is preliminary data.</text>
</comment>
<feature type="transmembrane region" description="Helical" evidence="12">
    <location>
        <begin position="50"/>
        <end position="69"/>
    </location>
</feature>
<feature type="transmembrane region" description="Helical" evidence="12">
    <location>
        <begin position="148"/>
        <end position="168"/>
    </location>
</feature>
<dbReference type="GO" id="GO:0015031">
    <property type="term" value="P:protein transport"/>
    <property type="evidence" value="ECO:0007669"/>
    <property type="project" value="UniProtKB-KW"/>
</dbReference>
<dbReference type="GO" id="GO:0015833">
    <property type="term" value="P:peptide transport"/>
    <property type="evidence" value="ECO:0007669"/>
    <property type="project" value="UniProtKB-KW"/>
</dbReference>
<evidence type="ECO:0000256" key="11">
    <source>
        <dbReference type="ARBA" id="ARBA00070839"/>
    </source>
</evidence>
<evidence type="ECO:0000256" key="10">
    <source>
        <dbReference type="ARBA" id="ARBA00058436"/>
    </source>
</evidence>
<evidence type="ECO:0000256" key="5">
    <source>
        <dbReference type="ARBA" id="ARBA00022847"/>
    </source>
</evidence>
<evidence type="ECO:0000256" key="2">
    <source>
        <dbReference type="ARBA" id="ARBA00005982"/>
    </source>
</evidence>
<evidence type="ECO:0000256" key="12">
    <source>
        <dbReference type="SAM" id="Phobius"/>
    </source>
</evidence>
<dbReference type="SUPFAM" id="SSF103473">
    <property type="entry name" value="MFS general substrate transporter"/>
    <property type="match status" value="1"/>
</dbReference>
<evidence type="ECO:0000256" key="3">
    <source>
        <dbReference type="ARBA" id="ARBA00022448"/>
    </source>
</evidence>
<dbReference type="GO" id="GO:0016020">
    <property type="term" value="C:membrane"/>
    <property type="evidence" value="ECO:0007669"/>
    <property type="project" value="UniProtKB-SubCell"/>
</dbReference>
<feature type="transmembrane region" description="Helical" evidence="12">
    <location>
        <begin position="465"/>
        <end position="485"/>
    </location>
</feature>
<keyword evidence="5" id="KW-0769">Symport</keyword>
<feature type="transmembrane region" description="Helical" evidence="12">
    <location>
        <begin position="432"/>
        <end position="453"/>
    </location>
</feature>
<dbReference type="Proteomes" id="UP000563107">
    <property type="component" value="Unassembled WGS sequence"/>
</dbReference>
<dbReference type="FunFam" id="1.20.1250.20:FF:000316">
    <property type="entry name" value="Solute carrier family 15, member 5"/>
    <property type="match status" value="1"/>
</dbReference>
<evidence type="ECO:0000256" key="6">
    <source>
        <dbReference type="ARBA" id="ARBA00022856"/>
    </source>
</evidence>
<dbReference type="PANTHER" id="PTHR11654">
    <property type="entry name" value="OLIGOPEPTIDE TRANSPORTER-RELATED"/>
    <property type="match status" value="1"/>
</dbReference>
<dbReference type="InterPro" id="IPR036259">
    <property type="entry name" value="MFS_trans_sf"/>
</dbReference>
<evidence type="ECO:0000256" key="7">
    <source>
        <dbReference type="ARBA" id="ARBA00022927"/>
    </source>
</evidence>